<feature type="non-terminal residue" evidence="1">
    <location>
        <position position="1"/>
    </location>
</feature>
<dbReference type="AlphaFoldDB" id="A0A0F8X728"/>
<comment type="caution">
    <text evidence="1">The sequence shown here is derived from an EMBL/GenBank/DDBJ whole genome shotgun (WGS) entry which is preliminary data.</text>
</comment>
<name>A0A0F8X728_9ZZZZ</name>
<gene>
    <name evidence="1" type="ORF">LCGC14_2982440</name>
</gene>
<evidence type="ECO:0000313" key="1">
    <source>
        <dbReference type="EMBL" id="KKK64613.1"/>
    </source>
</evidence>
<proteinExistence type="predicted"/>
<accession>A0A0F8X728</accession>
<organism evidence="1">
    <name type="scientific">marine sediment metagenome</name>
    <dbReference type="NCBI Taxonomy" id="412755"/>
    <lineage>
        <taxon>unclassified sequences</taxon>
        <taxon>metagenomes</taxon>
        <taxon>ecological metagenomes</taxon>
    </lineage>
</organism>
<sequence length="35" mass="4146">RDFSVIVRSKEFVNVARKVLAMKAQVERIKRERGE</sequence>
<dbReference type="EMBL" id="LAZR01060943">
    <property type="protein sequence ID" value="KKK64613.1"/>
    <property type="molecule type" value="Genomic_DNA"/>
</dbReference>
<protein>
    <submittedName>
        <fullName evidence="1">Uncharacterized protein</fullName>
    </submittedName>
</protein>
<reference evidence="1" key="1">
    <citation type="journal article" date="2015" name="Nature">
        <title>Complex archaea that bridge the gap between prokaryotes and eukaryotes.</title>
        <authorList>
            <person name="Spang A."/>
            <person name="Saw J.H."/>
            <person name="Jorgensen S.L."/>
            <person name="Zaremba-Niedzwiedzka K."/>
            <person name="Martijn J."/>
            <person name="Lind A.E."/>
            <person name="van Eijk R."/>
            <person name="Schleper C."/>
            <person name="Guy L."/>
            <person name="Ettema T.J."/>
        </authorList>
    </citation>
    <scope>NUCLEOTIDE SEQUENCE</scope>
</reference>